<dbReference type="PDB" id="6RZD">
    <property type="method" value="X-ray"/>
    <property type="resolution" value="2.00 A"/>
    <property type="chains" value="A/B=1-511"/>
</dbReference>
<accession>A0A5S8WFA6</accession>
<evidence type="ECO:0000313" key="2">
    <source>
        <dbReference type="PDB" id="6S00"/>
    </source>
</evidence>
<sequence>MRPETIPGISLNEDNSHYFYTRAGRRLSAEEVDSWVDQYAGTQVKELMLCPNCMRTSYASQVWDPIWRGYDPAGPDDQPLLASLPPEERVAARGWIHTAWQLHQDGIDIYARWIRRCRQRGISPWISMRMNDVHYVNDERCFLHSEFWRENPQLRRVPYRFAEWTDRAFDYGRAEVREHHLKLIRELAARYDFDGLELDWMRFGFHFRPGYEAEGAEILTAFTAEVRRLLDDWEKRRGHKIHLGARIPSRPATALGLGMDAVTWARRGLVDMLVITPFWASAETDMPVEIWRQLLEGTGVTLAAGLEVLLRPYPDSPLFQTNSLETVRGAAASLLDRGAQRIYLFNYMDSQTAMEDLENYPTLLREIGSLETLAGKPRRHVLTFADTWAPGEPRAIPLPATCRPGEWRAFRLHTGPKPEPGEVIAALGIEGGVAIGPETLEVRVNGELCAFLGLVDLSKPRPDFPVYGFSVPLAAMRRGYNLIEVTARQELRFGWAEFLIRPWHSHHHHHH</sequence>
<proteinExistence type="evidence at protein level"/>
<dbReference type="PDB" id="6S0F">
    <property type="method" value="X-ray"/>
    <property type="resolution" value="2.00 A"/>
    <property type="chains" value="A/B=1-511"/>
</dbReference>
<evidence type="ECO:0000313" key="3">
    <source>
        <dbReference type="PDB" id="6S0F"/>
    </source>
</evidence>
<name>A0A5S8WFA6_9BACT</name>
<evidence type="ECO:0007829" key="4">
    <source>
        <dbReference type="PDB" id="6RZD"/>
    </source>
</evidence>
<dbReference type="PDB" id="6S00">
    <property type="method" value="X-ray"/>
    <property type="resolution" value="2.00 A"/>
    <property type="chains" value="A/B=1-511"/>
</dbReference>
<evidence type="ECO:0007829" key="5">
    <source>
        <dbReference type="PDB" id="6S00"/>
    </source>
</evidence>
<dbReference type="InterPro" id="IPR017853">
    <property type="entry name" value="GH"/>
</dbReference>
<protein>
    <submittedName>
        <fullName evidence="1 2">Exosialidase from uncultured bacterium pG7</fullName>
        <ecNumber evidence="1 2">3.2.1.18</ecNumber>
    </submittedName>
</protein>
<dbReference type="PDB" id="6S0E">
    <property type="method" value="X-ray"/>
    <property type="resolution" value="1.90 A"/>
    <property type="chains" value="A/B=1-511"/>
</dbReference>
<dbReference type="SUPFAM" id="SSF51445">
    <property type="entry name" value="(Trans)glycosidases"/>
    <property type="match status" value="1"/>
</dbReference>
<dbReference type="AlphaFoldDB" id="A0A5S8WFA6"/>
<evidence type="ECO:0000313" key="1">
    <source>
        <dbReference type="PDB" id="6RZD"/>
    </source>
</evidence>
<organism evidence="3">
    <name type="scientific">uncultured bacterium pG7</name>
    <dbReference type="NCBI Taxonomy" id="2341022"/>
    <lineage>
        <taxon>Bacteria</taxon>
        <taxon>environmental samples</taxon>
    </lineage>
</organism>
<dbReference type="Gene3D" id="3.20.20.80">
    <property type="entry name" value="Glycosidases"/>
    <property type="match status" value="1"/>
</dbReference>
<dbReference type="GO" id="GO:0004308">
    <property type="term" value="F:exo-alpha-sialidase activity"/>
    <property type="evidence" value="ECO:0007669"/>
    <property type="project" value="UniProtKB-EC"/>
</dbReference>
<keyword evidence="4 5" id="KW-0002">3D-structure</keyword>
<reference evidence="4 5" key="1">
    <citation type="journal article" date="2019" name="Nat. Commun.">
        <title>Inverting family GH156 sialidases define an unusual catalytic motif for glycosidase action.</title>
        <authorList>
            <person name="Bule P."/>
            <person name="Chuzel L."/>
            <person name="Blagova E."/>
            <person name="Wu L."/>
            <person name="Gray M.A."/>
            <person name="Henrissat B."/>
            <person name="Rapp E."/>
            <person name="Bertozzi C.R."/>
            <person name="Taron C.H."/>
            <person name="Davies G.J."/>
        </authorList>
    </citation>
    <scope>X-RAY CRYSTALLOGRAPHY (1.90 ANGSTROMS)</scope>
</reference>
<dbReference type="SMR" id="A0A5S8WFA6"/>
<dbReference type="PDB" id="6S04">
    <property type="method" value="X-ray"/>
    <property type="resolution" value="2.00 A"/>
    <property type="chains" value="A/B=1-511"/>
</dbReference>
<dbReference type="EC" id="3.2.1.18" evidence="1 2"/>